<dbReference type="EMBL" id="JAJTJA010000007">
    <property type="protein sequence ID" value="KAH8696605.1"/>
    <property type="molecule type" value="Genomic_DNA"/>
</dbReference>
<feature type="transmembrane region" description="Helical" evidence="1">
    <location>
        <begin position="52"/>
        <end position="69"/>
    </location>
</feature>
<reference evidence="2" key="1">
    <citation type="submission" date="2021-12" db="EMBL/GenBank/DDBJ databases">
        <title>Convergent genome expansion in fungi linked to evolution of root-endophyte symbiosis.</title>
        <authorList>
            <consortium name="DOE Joint Genome Institute"/>
            <person name="Ke Y.-H."/>
            <person name="Bonito G."/>
            <person name="Liao H.-L."/>
            <person name="Looney B."/>
            <person name="Rojas-Flechas A."/>
            <person name="Nash J."/>
            <person name="Hameed K."/>
            <person name="Schadt C."/>
            <person name="Martin F."/>
            <person name="Crous P.W."/>
            <person name="Miettinen O."/>
            <person name="Magnuson J.K."/>
            <person name="Labbe J."/>
            <person name="Jacobson D."/>
            <person name="Doktycz M.J."/>
            <person name="Veneault-Fourrey C."/>
            <person name="Kuo A."/>
            <person name="Mondo S."/>
            <person name="Calhoun S."/>
            <person name="Riley R."/>
            <person name="Ohm R."/>
            <person name="LaButti K."/>
            <person name="Andreopoulos B."/>
            <person name="Pangilinan J."/>
            <person name="Nolan M."/>
            <person name="Tritt A."/>
            <person name="Clum A."/>
            <person name="Lipzen A."/>
            <person name="Daum C."/>
            <person name="Barry K."/>
            <person name="Grigoriev I.V."/>
            <person name="Vilgalys R."/>
        </authorList>
    </citation>
    <scope>NUCLEOTIDE SEQUENCE</scope>
    <source>
        <strain evidence="2">PMI_201</strain>
    </source>
</reference>
<organism evidence="2 3">
    <name type="scientific">Talaromyces proteolyticus</name>
    <dbReference type="NCBI Taxonomy" id="1131652"/>
    <lineage>
        <taxon>Eukaryota</taxon>
        <taxon>Fungi</taxon>
        <taxon>Dikarya</taxon>
        <taxon>Ascomycota</taxon>
        <taxon>Pezizomycotina</taxon>
        <taxon>Eurotiomycetes</taxon>
        <taxon>Eurotiomycetidae</taxon>
        <taxon>Eurotiales</taxon>
        <taxon>Trichocomaceae</taxon>
        <taxon>Talaromyces</taxon>
        <taxon>Talaromyces sect. Bacilispori</taxon>
    </lineage>
</organism>
<dbReference type="AlphaFoldDB" id="A0AAD4PVJ9"/>
<name>A0AAD4PVJ9_9EURO</name>
<evidence type="ECO:0000256" key="1">
    <source>
        <dbReference type="SAM" id="Phobius"/>
    </source>
</evidence>
<dbReference type="RefSeq" id="XP_046071541.1">
    <property type="nucleotide sequence ID" value="XM_046216418.1"/>
</dbReference>
<evidence type="ECO:0000313" key="3">
    <source>
        <dbReference type="Proteomes" id="UP001201262"/>
    </source>
</evidence>
<comment type="caution">
    <text evidence="2">The sequence shown here is derived from an EMBL/GenBank/DDBJ whole genome shotgun (WGS) entry which is preliminary data.</text>
</comment>
<keyword evidence="3" id="KW-1185">Reference proteome</keyword>
<dbReference type="GeneID" id="70246705"/>
<proteinExistence type="predicted"/>
<accession>A0AAD4PVJ9</accession>
<sequence length="81" mass="9857">MRRRWLICIVCFVLFCFFSSRFLHVCVIPRQSSRIVLLTCLLFSFECLRDDLIYYFFLFLYRFVCLLVNRADLYLGLLGCY</sequence>
<protein>
    <submittedName>
        <fullName evidence="2">Uncharacterized protein</fullName>
    </submittedName>
</protein>
<gene>
    <name evidence="2" type="ORF">BGW36DRAFT_381309</name>
</gene>
<keyword evidence="1" id="KW-0812">Transmembrane</keyword>
<keyword evidence="1" id="KW-0472">Membrane</keyword>
<keyword evidence="1" id="KW-1133">Transmembrane helix</keyword>
<evidence type="ECO:0000313" key="2">
    <source>
        <dbReference type="EMBL" id="KAH8696605.1"/>
    </source>
</evidence>
<dbReference type="Proteomes" id="UP001201262">
    <property type="component" value="Unassembled WGS sequence"/>
</dbReference>